<name>A0A1I0M9A4_9BACT</name>
<feature type="chain" id="PRO_5011509262" evidence="1">
    <location>
        <begin position="20"/>
        <end position="404"/>
    </location>
</feature>
<proteinExistence type="predicted"/>
<dbReference type="STRING" id="1267423.SAMN05216290_0184"/>
<gene>
    <name evidence="3" type="ORF">SAMN05216290_0184</name>
</gene>
<evidence type="ECO:0000313" key="4">
    <source>
        <dbReference type="Proteomes" id="UP000199437"/>
    </source>
</evidence>
<keyword evidence="1" id="KW-0732">Signal</keyword>
<dbReference type="EMBL" id="FOIR01000001">
    <property type="protein sequence ID" value="SEV84839.1"/>
    <property type="molecule type" value="Genomic_DNA"/>
</dbReference>
<evidence type="ECO:0000256" key="1">
    <source>
        <dbReference type="SAM" id="SignalP"/>
    </source>
</evidence>
<organism evidence="3 4">
    <name type="scientific">Roseivirga pacifica</name>
    <dbReference type="NCBI Taxonomy" id="1267423"/>
    <lineage>
        <taxon>Bacteria</taxon>
        <taxon>Pseudomonadati</taxon>
        <taxon>Bacteroidota</taxon>
        <taxon>Cytophagia</taxon>
        <taxon>Cytophagales</taxon>
        <taxon>Roseivirgaceae</taxon>
        <taxon>Roseivirga</taxon>
    </lineage>
</organism>
<keyword evidence="4" id="KW-1185">Reference proteome</keyword>
<feature type="domain" description="GWxTD" evidence="2">
    <location>
        <begin position="229"/>
        <end position="398"/>
    </location>
</feature>
<evidence type="ECO:0000313" key="3">
    <source>
        <dbReference type="EMBL" id="SEV84839.1"/>
    </source>
</evidence>
<dbReference type="RefSeq" id="WP_090256513.1">
    <property type="nucleotide sequence ID" value="NZ_FOIR01000001.1"/>
</dbReference>
<dbReference type="Pfam" id="PF20094">
    <property type="entry name" value="GWxTD_dom"/>
    <property type="match status" value="1"/>
</dbReference>
<evidence type="ECO:0000259" key="2">
    <source>
        <dbReference type="Pfam" id="PF20094"/>
    </source>
</evidence>
<dbReference type="OrthoDB" id="9814412at2"/>
<sequence length="404" mass="47132">MRSWLIGICLVATSLAAHAQSRMSSAELSYQYNLQNEFLMSHKLASQASEYKLFLHFSLNSGNVKISDFEIKYDLRSDYMDERDVNSSIQIDSTNVIDVAFREFVFEVPFSVENNETIMVVDVYNIQKDKHYYYDIPLKVGETAPASFLVYQAEKDIPLFQKYLNKGIPVRFKKVFGQESNYQISGMENNRAFPAPPFDEAERGAPLRISIDTLFGANENEVFTFHNQGFYKISASNNTEAVVPLLVMDNFYPYYEDYSELVKPLVFLSTNEEFTSLRADSDTRAAFELFVQNTISSNEKMAKDFIKYYYRRLRKSAWLFSSDREGWKTDRGMVYQIFGDPIQVFRNENTELWVYSSAKGGKMRFVFELTIEDGLRKYKLLRGKRYREDWMTAVTQWRAGRIIE</sequence>
<dbReference type="Proteomes" id="UP000199437">
    <property type="component" value="Unassembled WGS sequence"/>
</dbReference>
<accession>A0A1I0M9A4</accession>
<dbReference type="InterPro" id="IPR030959">
    <property type="entry name" value="GWxTD_dom"/>
</dbReference>
<dbReference type="NCBIfam" id="TIGR04514">
    <property type="entry name" value="GWxTD_dom"/>
    <property type="match status" value="1"/>
</dbReference>
<dbReference type="GeneID" id="99984948"/>
<reference evidence="4" key="1">
    <citation type="submission" date="2016-10" db="EMBL/GenBank/DDBJ databases">
        <authorList>
            <person name="Varghese N."/>
            <person name="Submissions S."/>
        </authorList>
    </citation>
    <scope>NUCLEOTIDE SEQUENCE [LARGE SCALE GENOMIC DNA]</scope>
    <source>
        <strain evidence="4">CGMCC 1.12402</strain>
    </source>
</reference>
<protein>
    <submittedName>
        <fullName evidence="3">GWxTD domain-containing protein</fullName>
    </submittedName>
</protein>
<feature type="signal peptide" evidence="1">
    <location>
        <begin position="1"/>
        <end position="19"/>
    </location>
</feature>
<dbReference type="AlphaFoldDB" id="A0A1I0M9A4"/>